<dbReference type="Pfam" id="PF00646">
    <property type="entry name" value="F-box"/>
    <property type="match status" value="1"/>
</dbReference>
<sequence length="362" mass="41054">MDDPIVAQQLNELTYERQDIYDLFMNLKTLEQNCPLAQPSIEGSNTASLYPLGQLDVLPLEIIQNILQLLDLQTLALTQSVNQRSKLLVDSLPQHREIVTHAPNALRAMLSTGLAPHFTINHLYRALRAQECIECGLFGAYLYLLECRRYCWLCLAEASDALPVSTEFAIHSFGLPRSAIRQLPCMKSLPGRYNLDGFHGDTHKRRVALVNPKAAKEAGMKLHGTQEAMEAYADPYAVRRFPRAMDRDRKEGNRNATWLQGVRHMQNPSRVRGPPWSHHGHYEPQRFMAAIPFPTLDLSDGAIEWGLSCKGCRDGPPNDDVSRDWEAMYTKRGYLAHLDQCEWSKHLSASLKTDSSTMSERR</sequence>
<proteinExistence type="predicted"/>
<accession>A0A8H6C7F8</accession>
<protein>
    <recommendedName>
        <fullName evidence="1">F-box domain-containing protein</fullName>
    </recommendedName>
</protein>
<comment type="caution">
    <text evidence="2">The sequence shown here is derived from an EMBL/GenBank/DDBJ whole genome shotgun (WGS) entry which is preliminary data.</text>
</comment>
<dbReference type="PROSITE" id="PS50181">
    <property type="entry name" value="FBOX"/>
    <property type="match status" value="1"/>
</dbReference>
<evidence type="ECO:0000313" key="3">
    <source>
        <dbReference type="Proteomes" id="UP000593566"/>
    </source>
</evidence>
<dbReference type="EMBL" id="JACCJB010000023">
    <property type="protein sequence ID" value="KAF6218249.1"/>
    <property type="molecule type" value="Genomic_DNA"/>
</dbReference>
<dbReference type="GeneID" id="59334612"/>
<dbReference type="RefSeq" id="XP_037147684.1">
    <property type="nucleotide sequence ID" value="XM_037297110.1"/>
</dbReference>
<dbReference type="SUPFAM" id="SSF81383">
    <property type="entry name" value="F-box domain"/>
    <property type="match status" value="1"/>
</dbReference>
<organism evidence="2 3">
    <name type="scientific">Letharia lupina</name>
    <dbReference type="NCBI Taxonomy" id="560253"/>
    <lineage>
        <taxon>Eukaryota</taxon>
        <taxon>Fungi</taxon>
        <taxon>Dikarya</taxon>
        <taxon>Ascomycota</taxon>
        <taxon>Pezizomycotina</taxon>
        <taxon>Lecanoromycetes</taxon>
        <taxon>OSLEUM clade</taxon>
        <taxon>Lecanoromycetidae</taxon>
        <taxon>Lecanorales</taxon>
        <taxon>Lecanorineae</taxon>
        <taxon>Parmeliaceae</taxon>
        <taxon>Letharia</taxon>
    </lineage>
</organism>
<keyword evidence="3" id="KW-1185">Reference proteome</keyword>
<dbReference type="AlphaFoldDB" id="A0A8H6C7F8"/>
<dbReference type="Proteomes" id="UP000593566">
    <property type="component" value="Unassembled WGS sequence"/>
</dbReference>
<name>A0A8H6C7F8_9LECA</name>
<feature type="domain" description="F-box" evidence="1">
    <location>
        <begin position="52"/>
        <end position="98"/>
    </location>
</feature>
<dbReference type="InterPro" id="IPR036047">
    <property type="entry name" value="F-box-like_dom_sf"/>
</dbReference>
<dbReference type="InterPro" id="IPR001810">
    <property type="entry name" value="F-box_dom"/>
</dbReference>
<reference evidence="2 3" key="1">
    <citation type="journal article" date="2020" name="Genomics">
        <title>Complete, high-quality genomes from long-read metagenomic sequencing of two wolf lichen thalli reveals enigmatic genome architecture.</title>
        <authorList>
            <person name="McKenzie S.K."/>
            <person name="Walston R.F."/>
            <person name="Allen J.L."/>
        </authorList>
    </citation>
    <scope>NUCLEOTIDE SEQUENCE [LARGE SCALE GENOMIC DNA]</scope>
    <source>
        <strain evidence="2">WasteWater1</strain>
    </source>
</reference>
<evidence type="ECO:0000313" key="2">
    <source>
        <dbReference type="EMBL" id="KAF6218249.1"/>
    </source>
</evidence>
<gene>
    <name evidence="2" type="ORF">HO133_006211</name>
</gene>
<evidence type="ECO:0000259" key="1">
    <source>
        <dbReference type="PROSITE" id="PS50181"/>
    </source>
</evidence>